<evidence type="ECO:0008006" key="6">
    <source>
        <dbReference type="Google" id="ProtNLM"/>
    </source>
</evidence>
<sequence>MGSHSSTLLLLCVANLVAYASALQYFPNLSTRKVPGLFVLGDSTVDAGNNLYISNPIVEVSVPPYGDTYFGHPTGRYTNGRTLPDFLATSLGLRFPDPYLKPDKWIAQGVNFASGGAGLLESTNAGEGLMSLNTQLAQFHNLTLARPNPEFYKESVFVFSMGANDIMGNYLADSTLQTQVTPQEFIGKMLGAYISAIKVLYSDGARRIITLGLPPLGCIPRARLLVATTNGNGDTNGCFKPANDLALAFNEGLAQTVKSLSEELKDTKIVLAKTYDLTMSAIKFPQAFGYEDVKSACCGAGPFNAAVFCGDSYLKNDARTKQFQPYLCPTPSKSMFWDSIHPTEKSYWLYFRYMWYGDDNVVEPYNLAKLFEGAYIPQPPLPIHSSCLV</sequence>
<evidence type="ECO:0000313" key="5">
    <source>
        <dbReference type="Proteomes" id="UP000001514"/>
    </source>
</evidence>
<gene>
    <name evidence="4" type="ORF">SELMODRAFT_102097</name>
</gene>
<dbReference type="CDD" id="cd01837">
    <property type="entry name" value="SGNH_plant_lipase_like"/>
    <property type="match status" value="1"/>
</dbReference>
<dbReference type="SUPFAM" id="SSF52266">
    <property type="entry name" value="SGNH hydrolase"/>
    <property type="match status" value="1"/>
</dbReference>
<dbReference type="InParanoid" id="D8RUS0"/>
<evidence type="ECO:0000256" key="2">
    <source>
        <dbReference type="ARBA" id="ARBA00022729"/>
    </source>
</evidence>
<dbReference type="InterPro" id="IPR001087">
    <property type="entry name" value="GDSL"/>
</dbReference>
<keyword evidence="5" id="KW-1185">Reference proteome</keyword>
<feature type="signal peptide" evidence="3">
    <location>
        <begin position="1"/>
        <end position="22"/>
    </location>
</feature>
<dbReference type="Gene3D" id="3.40.50.1110">
    <property type="entry name" value="SGNH hydrolase"/>
    <property type="match status" value="1"/>
</dbReference>
<organism evidence="5">
    <name type="scientific">Selaginella moellendorffii</name>
    <name type="common">Spikemoss</name>
    <dbReference type="NCBI Taxonomy" id="88036"/>
    <lineage>
        <taxon>Eukaryota</taxon>
        <taxon>Viridiplantae</taxon>
        <taxon>Streptophyta</taxon>
        <taxon>Embryophyta</taxon>
        <taxon>Tracheophyta</taxon>
        <taxon>Lycopodiopsida</taxon>
        <taxon>Selaginellales</taxon>
        <taxon>Selaginellaceae</taxon>
        <taxon>Selaginella</taxon>
    </lineage>
</organism>
<dbReference type="PANTHER" id="PTHR45966">
    <property type="entry name" value="GDSL-LIKE LIPASE/ACYLHYDROLASE"/>
    <property type="match status" value="1"/>
</dbReference>
<dbReference type="Proteomes" id="UP000001514">
    <property type="component" value="Unassembled WGS sequence"/>
</dbReference>
<dbReference type="KEGG" id="smo:SELMODRAFT_102097"/>
<dbReference type="EMBL" id="GL377590">
    <property type="protein sequence ID" value="EFJ24266.1"/>
    <property type="molecule type" value="Genomic_DNA"/>
</dbReference>
<proteinExistence type="inferred from homology"/>
<dbReference type="GO" id="GO:0016788">
    <property type="term" value="F:hydrolase activity, acting on ester bonds"/>
    <property type="evidence" value="ECO:0007669"/>
    <property type="project" value="InterPro"/>
</dbReference>
<keyword evidence="2 3" id="KW-0732">Signal</keyword>
<evidence type="ECO:0000256" key="3">
    <source>
        <dbReference type="SAM" id="SignalP"/>
    </source>
</evidence>
<feature type="chain" id="PRO_5003122133" description="SGNH hydrolase-type esterase domain-containing protein" evidence="3">
    <location>
        <begin position="23"/>
        <end position="389"/>
    </location>
</feature>
<protein>
    <recommendedName>
        <fullName evidence="6">SGNH hydrolase-type esterase domain-containing protein</fullName>
    </recommendedName>
</protein>
<dbReference type="OMA" id="FHTAVEC"/>
<name>D8RUS0_SELML</name>
<dbReference type="InterPro" id="IPR044552">
    <property type="entry name" value="GLIP1-5/GLL25"/>
</dbReference>
<dbReference type="Gramene" id="EFJ24266">
    <property type="protein sequence ID" value="EFJ24266"/>
    <property type="gene ID" value="SELMODRAFT_102097"/>
</dbReference>
<dbReference type="HOGENOM" id="CLU_015101_0_2_1"/>
<dbReference type="InterPro" id="IPR036514">
    <property type="entry name" value="SGNH_hydro_sf"/>
</dbReference>
<dbReference type="InterPro" id="IPR035669">
    <property type="entry name" value="SGNH_plant_lipase-like"/>
</dbReference>
<dbReference type="STRING" id="88036.D8RUS0"/>
<dbReference type="PANTHER" id="PTHR45966:SF37">
    <property type="entry name" value="GDSL ESTERASE_LIPASE"/>
    <property type="match status" value="1"/>
</dbReference>
<evidence type="ECO:0000313" key="4">
    <source>
        <dbReference type="EMBL" id="EFJ24266.1"/>
    </source>
</evidence>
<reference evidence="4 5" key="1">
    <citation type="journal article" date="2011" name="Science">
        <title>The Selaginella genome identifies genetic changes associated with the evolution of vascular plants.</title>
        <authorList>
            <person name="Banks J.A."/>
            <person name="Nishiyama T."/>
            <person name="Hasebe M."/>
            <person name="Bowman J.L."/>
            <person name="Gribskov M."/>
            <person name="dePamphilis C."/>
            <person name="Albert V.A."/>
            <person name="Aono N."/>
            <person name="Aoyama T."/>
            <person name="Ambrose B.A."/>
            <person name="Ashton N.W."/>
            <person name="Axtell M.J."/>
            <person name="Barker E."/>
            <person name="Barker M.S."/>
            <person name="Bennetzen J.L."/>
            <person name="Bonawitz N.D."/>
            <person name="Chapple C."/>
            <person name="Cheng C."/>
            <person name="Correa L.G."/>
            <person name="Dacre M."/>
            <person name="DeBarry J."/>
            <person name="Dreyer I."/>
            <person name="Elias M."/>
            <person name="Engstrom E.M."/>
            <person name="Estelle M."/>
            <person name="Feng L."/>
            <person name="Finet C."/>
            <person name="Floyd S.K."/>
            <person name="Frommer W.B."/>
            <person name="Fujita T."/>
            <person name="Gramzow L."/>
            <person name="Gutensohn M."/>
            <person name="Harholt J."/>
            <person name="Hattori M."/>
            <person name="Heyl A."/>
            <person name="Hirai T."/>
            <person name="Hiwatashi Y."/>
            <person name="Ishikawa M."/>
            <person name="Iwata M."/>
            <person name="Karol K.G."/>
            <person name="Koehler B."/>
            <person name="Kolukisaoglu U."/>
            <person name="Kubo M."/>
            <person name="Kurata T."/>
            <person name="Lalonde S."/>
            <person name="Li K."/>
            <person name="Li Y."/>
            <person name="Litt A."/>
            <person name="Lyons E."/>
            <person name="Manning G."/>
            <person name="Maruyama T."/>
            <person name="Michael T.P."/>
            <person name="Mikami K."/>
            <person name="Miyazaki S."/>
            <person name="Morinaga S."/>
            <person name="Murata T."/>
            <person name="Mueller-Roeber B."/>
            <person name="Nelson D.R."/>
            <person name="Obara M."/>
            <person name="Oguri Y."/>
            <person name="Olmstead R.G."/>
            <person name="Onodera N."/>
            <person name="Petersen B.L."/>
            <person name="Pils B."/>
            <person name="Prigge M."/>
            <person name="Rensing S.A."/>
            <person name="Riano-Pachon D.M."/>
            <person name="Roberts A.W."/>
            <person name="Sato Y."/>
            <person name="Scheller H.V."/>
            <person name="Schulz B."/>
            <person name="Schulz C."/>
            <person name="Shakirov E.V."/>
            <person name="Shibagaki N."/>
            <person name="Shinohara N."/>
            <person name="Shippen D.E."/>
            <person name="Soerensen I."/>
            <person name="Sotooka R."/>
            <person name="Sugimoto N."/>
            <person name="Sugita M."/>
            <person name="Sumikawa N."/>
            <person name="Tanurdzic M."/>
            <person name="Theissen G."/>
            <person name="Ulvskov P."/>
            <person name="Wakazuki S."/>
            <person name="Weng J.K."/>
            <person name="Willats W.W."/>
            <person name="Wipf D."/>
            <person name="Wolf P.G."/>
            <person name="Yang L."/>
            <person name="Zimmer A.D."/>
            <person name="Zhu Q."/>
            <person name="Mitros T."/>
            <person name="Hellsten U."/>
            <person name="Loque D."/>
            <person name="Otillar R."/>
            <person name="Salamov A."/>
            <person name="Schmutz J."/>
            <person name="Shapiro H."/>
            <person name="Lindquist E."/>
            <person name="Lucas S."/>
            <person name="Rokhsar D."/>
            <person name="Grigoriev I.V."/>
        </authorList>
    </citation>
    <scope>NUCLEOTIDE SEQUENCE [LARGE SCALE GENOMIC DNA]</scope>
</reference>
<dbReference type="AlphaFoldDB" id="D8RUS0"/>
<evidence type="ECO:0000256" key="1">
    <source>
        <dbReference type="ARBA" id="ARBA00008668"/>
    </source>
</evidence>
<dbReference type="Pfam" id="PF00657">
    <property type="entry name" value="Lipase_GDSL"/>
    <property type="match status" value="1"/>
</dbReference>
<accession>D8RUS0</accession>
<comment type="similarity">
    <text evidence="1">Belongs to the 'GDSL' lipolytic enzyme family.</text>
</comment>